<sequence>MDQFTTSLYGFWASITGCLLLADMGRYSPTVSVLIAIGIVHVIPRWPTVLKRSSWKNCRTSDLISMLPVRFCP</sequence>
<dbReference type="AlphaFoldDB" id="A0A382A2U0"/>
<evidence type="ECO:0000256" key="1">
    <source>
        <dbReference type="SAM" id="Phobius"/>
    </source>
</evidence>
<organism evidence="2">
    <name type="scientific">marine metagenome</name>
    <dbReference type="NCBI Taxonomy" id="408172"/>
    <lineage>
        <taxon>unclassified sequences</taxon>
        <taxon>metagenomes</taxon>
        <taxon>ecological metagenomes</taxon>
    </lineage>
</organism>
<proteinExistence type="predicted"/>
<feature type="transmembrane region" description="Helical" evidence="1">
    <location>
        <begin position="27"/>
        <end position="46"/>
    </location>
</feature>
<name>A0A382A2U0_9ZZZZ</name>
<evidence type="ECO:0000313" key="2">
    <source>
        <dbReference type="EMBL" id="SVA95858.1"/>
    </source>
</evidence>
<keyword evidence="1" id="KW-1133">Transmembrane helix</keyword>
<accession>A0A382A2U0</accession>
<feature type="non-terminal residue" evidence="2">
    <location>
        <position position="73"/>
    </location>
</feature>
<reference evidence="2" key="1">
    <citation type="submission" date="2018-05" db="EMBL/GenBank/DDBJ databases">
        <authorList>
            <person name="Lanie J.A."/>
            <person name="Ng W.-L."/>
            <person name="Kazmierczak K.M."/>
            <person name="Andrzejewski T.M."/>
            <person name="Davidsen T.M."/>
            <person name="Wayne K.J."/>
            <person name="Tettelin H."/>
            <person name="Glass J.I."/>
            <person name="Rusch D."/>
            <person name="Podicherti R."/>
            <person name="Tsui H.-C.T."/>
            <person name="Winkler M.E."/>
        </authorList>
    </citation>
    <scope>NUCLEOTIDE SEQUENCE</scope>
</reference>
<dbReference type="EMBL" id="UINC01023693">
    <property type="protein sequence ID" value="SVA95858.1"/>
    <property type="molecule type" value="Genomic_DNA"/>
</dbReference>
<keyword evidence="1" id="KW-0812">Transmembrane</keyword>
<gene>
    <name evidence="2" type="ORF">METZ01_LOCUS148712</name>
</gene>
<protein>
    <submittedName>
        <fullName evidence="2">Uncharacterized protein</fullName>
    </submittedName>
</protein>
<keyword evidence="1" id="KW-0472">Membrane</keyword>